<evidence type="ECO:0000256" key="1">
    <source>
        <dbReference type="SAM" id="SignalP"/>
    </source>
</evidence>
<sequence length="179" mass="19046">MKRLLAMFAFLPALAWADFTLTSPDAPAESTLSDKQVYIGYGCNGGNTSPALKWQGAPAGTQSYAVVVHDPDAPVEGGWYHWIVYDIPASVTTLATGAGVSTGAKVPKGAVQGLTSFGGKGYGGACPPIGHGRHRYNFVLYALKVKQLKLDEYATPAEQEKAIQAASLDQAKFTAYYQR</sequence>
<reference evidence="2 3" key="1">
    <citation type="submission" date="2019-04" db="EMBL/GenBank/DDBJ databases">
        <title>Chitiniphilus eburnea sp. nov., a novel chitinolytic bacterium isolated from aquaculture sludge.</title>
        <authorList>
            <person name="Sheng M."/>
        </authorList>
    </citation>
    <scope>NUCLEOTIDE SEQUENCE [LARGE SCALE GENOMIC DNA]</scope>
    <source>
        <strain evidence="2 3">HX-2-15</strain>
    </source>
</reference>
<feature type="signal peptide" evidence="1">
    <location>
        <begin position="1"/>
        <end position="17"/>
    </location>
</feature>
<dbReference type="SUPFAM" id="SSF49777">
    <property type="entry name" value="PEBP-like"/>
    <property type="match status" value="1"/>
</dbReference>
<dbReference type="InterPro" id="IPR005247">
    <property type="entry name" value="YbhB_YbcL/LppC-like"/>
</dbReference>
<evidence type="ECO:0000313" key="2">
    <source>
        <dbReference type="EMBL" id="TJZ77654.1"/>
    </source>
</evidence>
<dbReference type="InterPro" id="IPR008914">
    <property type="entry name" value="PEBP"/>
</dbReference>
<dbReference type="InterPro" id="IPR036610">
    <property type="entry name" value="PEBP-like_sf"/>
</dbReference>
<dbReference type="OrthoDB" id="9797506at2"/>
<dbReference type="Gene3D" id="3.90.280.10">
    <property type="entry name" value="PEBP-like"/>
    <property type="match status" value="1"/>
</dbReference>
<dbReference type="NCBIfam" id="TIGR00481">
    <property type="entry name" value="YbhB/YbcL family Raf kinase inhibitor-like protein"/>
    <property type="match status" value="1"/>
</dbReference>
<proteinExistence type="predicted"/>
<dbReference type="PANTHER" id="PTHR30289">
    <property type="entry name" value="UNCHARACTERIZED PROTEIN YBCL-RELATED"/>
    <property type="match status" value="1"/>
</dbReference>
<protein>
    <submittedName>
        <fullName evidence="2">YbhB/YbcL family Raf kinase inhibitor-like protein</fullName>
    </submittedName>
</protein>
<gene>
    <name evidence="2" type="ORF">FAZ21_04845</name>
</gene>
<accession>A0A4U0QNF4</accession>
<dbReference type="PANTHER" id="PTHR30289:SF1">
    <property type="entry name" value="PEBP (PHOSPHATIDYLETHANOLAMINE-BINDING PROTEIN) FAMILY PROTEIN"/>
    <property type="match status" value="1"/>
</dbReference>
<dbReference type="CDD" id="cd00865">
    <property type="entry name" value="PEBP_bact_arch"/>
    <property type="match status" value="1"/>
</dbReference>
<comment type="caution">
    <text evidence="2">The sequence shown here is derived from an EMBL/GenBank/DDBJ whole genome shotgun (WGS) entry which is preliminary data.</text>
</comment>
<name>A0A4U0QNF4_9NEIS</name>
<dbReference type="Pfam" id="PF01161">
    <property type="entry name" value="PBP"/>
    <property type="match status" value="1"/>
</dbReference>
<dbReference type="RefSeq" id="WP_136772128.1">
    <property type="nucleotide sequence ID" value="NZ_SUMF01000002.1"/>
</dbReference>
<dbReference type="AlphaFoldDB" id="A0A4U0QNF4"/>
<evidence type="ECO:0000313" key="3">
    <source>
        <dbReference type="Proteomes" id="UP000310016"/>
    </source>
</evidence>
<dbReference type="EMBL" id="SUMF01000002">
    <property type="protein sequence ID" value="TJZ77654.1"/>
    <property type="molecule type" value="Genomic_DNA"/>
</dbReference>
<keyword evidence="3" id="KW-1185">Reference proteome</keyword>
<keyword evidence="1" id="KW-0732">Signal</keyword>
<dbReference type="Proteomes" id="UP000310016">
    <property type="component" value="Unassembled WGS sequence"/>
</dbReference>
<feature type="chain" id="PRO_5020677070" evidence="1">
    <location>
        <begin position="18"/>
        <end position="179"/>
    </location>
</feature>
<organism evidence="2 3">
    <name type="scientific">Chitiniphilus eburneus</name>
    <dbReference type="NCBI Taxonomy" id="2571148"/>
    <lineage>
        <taxon>Bacteria</taxon>
        <taxon>Pseudomonadati</taxon>
        <taxon>Pseudomonadota</taxon>
        <taxon>Betaproteobacteria</taxon>
        <taxon>Neisseriales</taxon>
        <taxon>Chitinibacteraceae</taxon>
        <taxon>Chitiniphilus</taxon>
    </lineage>
</organism>